<gene>
    <name evidence="1" type="ORF">DPEC_G00007820</name>
</gene>
<accession>A0ACC2HLH9</accession>
<proteinExistence type="predicted"/>
<dbReference type="EMBL" id="CM055728">
    <property type="protein sequence ID" value="KAJ8016495.1"/>
    <property type="molecule type" value="Genomic_DNA"/>
</dbReference>
<comment type="caution">
    <text evidence="1">The sequence shown here is derived from an EMBL/GenBank/DDBJ whole genome shotgun (WGS) entry which is preliminary data.</text>
</comment>
<reference evidence="1" key="1">
    <citation type="submission" date="2021-05" db="EMBL/GenBank/DDBJ databases">
        <authorList>
            <person name="Pan Q."/>
            <person name="Jouanno E."/>
            <person name="Zahm M."/>
            <person name="Klopp C."/>
            <person name="Cabau C."/>
            <person name="Louis A."/>
            <person name="Berthelot C."/>
            <person name="Parey E."/>
            <person name="Roest Crollius H."/>
            <person name="Montfort J."/>
            <person name="Robinson-Rechavi M."/>
            <person name="Bouchez O."/>
            <person name="Lampietro C."/>
            <person name="Lopez Roques C."/>
            <person name="Donnadieu C."/>
            <person name="Postlethwait J."/>
            <person name="Bobe J."/>
            <person name="Dillon D."/>
            <person name="Chandos A."/>
            <person name="von Hippel F."/>
            <person name="Guiguen Y."/>
        </authorList>
    </citation>
    <scope>NUCLEOTIDE SEQUENCE</scope>
    <source>
        <strain evidence="1">YG-Jan2019</strain>
    </source>
</reference>
<name>A0ACC2HLH9_DALPE</name>
<protein>
    <submittedName>
        <fullName evidence="1">Uncharacterized protein</fullName>
    </submittedName>
</protein>
<sequence length="157" mass="17964">MQRYSFFFCGFLLFLNVSILSAYPVYDGLLGSDDIDVLKVLLHRLEQSIPEQREVEQVPKEKLDEFTPEDIAMVTQDEREQPQTRLDNAKIREFLSARDLKTVRNDFPSKRYSGCFGSRMDRIGSMSSLGCNTVGKYSKSALYVFQVEIGRDSASVQ</sequence>
<keyword evidence="2" id="KW-1185">Reference proteome</keyword>
<evidence type="ECO:0000313" key="1">
    <source>
        <dbReference type="EMBL" id="KAJ8016495.1"/>
    </source>
</evidence>
<organism evidence="1 2">
    <name type="scientific">Dallia pectoralis</name>
    <name type="common">Alaska blackfish</name>
    <dbReference type="NCBI Taxonomy" id="75939"/>
    <lineage>
        <taxon>Eukaryota</taxon>
        <taxon>Metazoa</taxon>
        <taxon>Chordata</taxon>
        <taxon>Craniata</taxon>
        <taxon>Vertebrata</taxon>
        <taxon>Euteleostomi</taxon>
        <taxon>Actinopterygii</taxon>
        <taxon>Neopterygii</taxon>
        <taxon>Teleostei</taxon>
        <taxon>Protacanthopterygii</taxon>
        <taxon>Esociformes</taxon>
        <taxon>Umbridae</taxon>
        <taxon>Dallia</taxon>
    </lineage>
</organism>
<dbReference type="Proteomes" id="UP001157502">
    <property type="component" value="Chromosome 1"/>
</dbReference>
<evidence type="ECO:0000313" key="2">
    <source>
        <dbReference type="Proteomes" id="UP001157502"/>
    </source>
</evidence>